<organism evidence="2 3">
    <name type="scientific">Trametes cubensis</name>
    <dbReference type="NCBI Taxonomy" id="1111947"/>
    <lineage>
        <taxon>Eukaryota</taxon>
        <taxon>Fungi</taxon>
        <taxon>Dikarya</taxon>
        <taxon>Basidiomycota</taxon>
        <taxon>Agaricomycotina</taxon>
        <taxon>Agaricomycetes</taxon>
        <taxon>Polyporales</taxon>
        <taxon>Polyporaceae</taxon>
        <taxon>Trametes</taxon>
    </lineage>
</organism>
<dbReference type="Pfam" id="PF06985">
    <property type="entry name" value="HET"/>
    <property type="match status" value="1"/>
</dbReference>
<feature type="domain" description="Heterokaryon incompatibility" evidence="1">
    <location>
        <begin position="73"/>
        <end position="250"/>
    </location>
</feature>
<dbReference type="InterPro" id="IPR010730">
    <property type="entry name" value="HET"/>
</dbReference>
<dbReference type="Proteomes" id="UP001215151">
    <property type="component" value="Unassembled WGS sequence"/>
</dbReference>
<gene>
    <name evidence="2" type="ORF">ONZ51_g2648</name>
</gene>
<evidence type="ECO:0000259" key="1">
    <source>
        <dbReference type="Pfam" id="PF06985"/>
    </source>
</evidence>
<keyword evidence="3" id="KW-1185">Reference proteome</keyword>
<dbReference type="PANTHER" id="PTHR33112">
    <property type="entry name" value="DOMAIN PROTEIN, PUTATIVE-RELATED"/>
    <property type="match status" value="1"/>
</dbReference>
<name>A0AAD7U1P9_9APHY</name>
<dbReference type="PANTHER" id="PTHR33112:SF16">
    <property type="entry name" value="HETEROKARYON INCOMPATIBILITY DOMAIN-CONTAINING PROTEIN"/>
    <property type="match status" value="1"/>
</dbReference>
<sequence>MRRTLIPHVGWPYALALAKTAIEECIRDHPECQAVTPYPIGAAPLPSRLVDCSDPNCFRIVEPGPGTGVSGPYIALSYVWGEKAPRYRTTKSNLSSYKVRIDGAILPQTIHDAIHVTRTLGVNFLWIDGLCIIQDSEGDKHHELERMRDVYRHAFLTIDAGSAASVSAGFLEDRQIHPQGATVLPFVCPRLPGGRVDCLTRDVQVGMVYWVHLPRLGHCPMSYFTESDSLCPSDGKPTTHTAQRGWCLQERLLSTRSLIFTTQTLQLRCHSLTQNIGGAHHDDSNDVPRLPYAVFHPDQHIARGSDERNNTHGRWLKIVEDYSFRKLSDPSDKLTAISALAEMFAPILGPDYVAGLWRRTLLEDLLWESQSSGLASPDPGFSSGYRAPSWSWASIDGPVRFWHNTTGVPIAEVVECTLLLRNKQLPFGPVVSGSLVFSASLLRCRRSGRYDIEVDADTASYPSLTLSRFTCTANFDYEDDDAVREIWIIPLMQVGIFYNTMQGLVVTREKVDAWGGAAAAESRDVFRRVAICSFGDFSVKSEWMGQGLPRVNIELV</sequence>
<reference evidence="2" key="1">
    <citation type="submission" date="2022-11" db="EMBL/GenBank/DDBJ databases">
        <title>Genome Sequence of Cubamyces cubensis.</title>
        <authorList>
            <person name="Buettner E."/>
        </authorList>
    </citation>
    <scope>NUCLEOTIDE SEQUENCE</scope>
    <source>
        <strain evidence="2">MPL-01</strain>
    </source>
</reference>
<evidence type="ECO:0000313" key="2">
    <source>
        <dbReference type="EMBL" id="KAJ8489943.1"/>
    </source>
</evidence>
<protein>
    <recommendedName>
        <fullName evidence="1">Heterokaryon incompatibility domain-containing protein</fullName>
    </recommendedName>
</protein>
<accession>A0AAD7U1P9</accession>
<evidence type="ECO:0000313" key="3">
    <source>
        <dbReference type="Proteomes" id="UP001215151"/>
    </source>
</evidence>
<dbReference type="AlphaFoldDB" id="A0AAD7U1P9"/>
<proteinExistence type="predicted"/>
<dbReference type="EMBL" id="JAPEVG010000042">
    <property type="protein sequence ID" value="KAJ8489943.1"/>
    <property type="molecule type" value="Genomic_DNA"/>
</dbReference>
<comment type="caution">
    <text evidence="2">The sequence shown here is derived from an EMBL/GenBank/DDBJ whole genome shotgun (WGS) entry which is preliminary data.</text>
</comment>